<dbReference type="HAMAP" id="MF_01201">
    <property type="entry name" value="Ala_racemase"/>
    <property type="match status" value="1"/>
</dbReference>
<dbReference type="PANTHER" id="PTHR30511">
    <property type="entry name" value="ALANINE RACEMASE"/>
    <property type="match status" value="1"/>
</dbReference>
<dbReference type="EC" id="5.1.1.1" evidence="4"/>
<dbReference type="UniPathway" id="UPA00042">
    <property type="reaction ID" value="UER00497"/>
</dbReference>
<evidence type="ECO:0000313" key="8">
    <source>
        <dbReference type="EMBL" id="PZP02540.1"/>
    </source>
</evidence>
<dbReference type="PROSITE" id="PS00395">
    <property type="entry name" value="ALANINE_RACEMASE"/>
    <property type="match status" value="1"/>
</dbReference>
<dbReference type="InterPro" id="IPR009006">
    <property type="entry name" value="Ala_racemase/Decarboxylase_C"/>
</dbReference>
<feature type="domain" description="Alanine racemase C-terminal" evidence="7">
    <location>
        <begin position="232"/>
        <end position="358"/>
    </location>
</feature>
<dbReference type="InterPro" id="IPR000821">
    <property type="entry name" value="Ala_racemase"/>
</dbReference>
<feature type="active site" description="Proton acceptor; specific for D-alanine" evidence="4">
    <location>
        <position position="32"/>
    </location>
</feature>
<accession>A0A2W5BDP7</accession>
<dbReference type="SUPFAM" id="SSF51419">
    <property type="entry name" value="PLP-binding barrel"/>
    <property type="match status" value="1"/>
</dbReference>
<evidence type="ECO:0000259" key="7">
    <source>
        <dbReference type="SMART" id="SM01005"/>
    </source>
</evidence>
<dbReference type="Gene3D" id="3.20.20.10">
    <property type="entry name" value="Alanine racemase"/>
    <property type="match status" value="1"/>
</dbReference>
<dbReference type="PANTHER" id="PTHR30511:SF0">
    <property type="entry name" value="ALANINE RACEMASE, CATABOLIC-RELATED"/>
    <property type="match status" value="1"/>
</dbReference>
<feature type="active site" description="Proton acceptor; specific for L-alanine" evidence="4">
    <location>
        <position position="253"/>
    </location>
</feature>
<dbReference type="AlphaFoldDB" id="A0A2W5BDP7"/>
<comment type="pathway">
    <text evidence="4">Amino-acid biosynthesis; D-alanine biosynthesis; D-alanine from L-alanine: step 1/1.</text>
</comment>
<comment type="function">
    <text evidence="4">Catalyzes the interconversion of L-alanine and D-alanine. May also act on other amino acids.</text>
</comment>
<dbReference type="FunFam" id="3.20.20.10:FF:000002">
    <property type="entry name" value="Alanine racemase"/>
    <property type="match status" value="1"/>
</dbReference>
<dbReference type="GO" id="GO:0008784">
    <property type="term" value="F:alanine racemase activity"/>
    <property type="evidence" value="ECO:0007669"/>
    <property type="project" value="UniProtKB-UniRule"/>
</dbReference>
<keyword evidence="2 4" id="KW-0663">Pyridoxal phosphate</keyword>
<dbReference type="Gene3D" id="2.40.37.10">
    <property type="entry name" value="Lyase, Ornithine Decarboxylase, Chain A, domain 1"/>
    <property type="match status" value="1"/>
</dbReference>
<evidence type="ECO:0000256" key="4">
    <source>
        <dbReference type="HAMAP-Rule" id="MF_01201"/>
    </source>
</evidence>
<keyword evidence="3 4" id="KW-0413">Isomerase</keyword>
<dbReference type="GO" id="GO:0005829">
    <property type="term" value="C:cytosol"/>
    <property type="evidence" value="ECO:0007669"/>
    <property type="project" value="TreeGrafter"/>
</dbReference>
<evidence type="ECO:0000256" key="1">
    <source>
        <dbReference type="ARBA" id="ARBA00001933"/>
    </source>
</evidence>
<proteinExistence type="inferred from homology"/>
<dbReference type="NCBIfam" id="TIGR00492">
    <property type="entry name" value="alr"/>
    <property type="match status" value="1"/>
</dbReference>
<dbReference type="InterPro" id="IPR020622">
    <property type="entry name" value="Ala_racemase_pyridoxalP-BS"/>
</dbReference>
<dbReference type="SMART" id="SM01005">
    <property type="entry name" value="Ala_racemase_C"/>
    <property type="match status" value="1"/>
</dbReference>
<protein>
    <recommendedName>
        <fullName evidence="4">Alanine racemase</fullName>
        <ecNumber evidence="4">5.1.1.1</ecNumber>
    </recommendedName>
</protein>
<dbReference type="InterPro" id="IPR029066">
    <property type="entry name" value="PLP-binding_barrel"/>
</dbReference>
<gene>
    <name evidence="8" type="ORF">DI609_02325</name>
</gene>
<dbReference type="InterPro" id="IPR011079">
    <property type="entry name" value="Ala_racemase_C"/>
</dbReference>
<dbReference type="SUPFAM" id="SSF50621">
    <property type="entry name" value="Alanine racemase C-terminal domain-like"/>
    <property type="match status" value="1"/>
</dbReference>
<dbReference type="EMBL" id="QFNY01000033">
    <property type="protein sequence ID" value="PZP02540.1"/>
    <property type="molecule type" value="Genomic_DNA"/>
</dbReference>
<feature type="binding site" evidence="4 6">
    <location>
        <position position="301"/>
    </location>
    <ligand>
        <name>substrate</name>
    </ligand>
</feature>
<dbReference type="Pfam" id="PF01168">
    <property type="entry name" value="Ala_racemase_N"/>
    <property type="match status" value="1"/>
</dbReference>
<organism evidence="8 9">
    <name type="scientific">Corynebacterium urealyticum</name>
    <dbReference type="NCBI Taxonomy" id="43771"/>
    <lineage>
        <taxon>Bacteria</taxon>
        <taxon>Bacillati</taxon>
        <taxon>Actinomycetota</taxon>
        <taxon>Actinomycetes</taxon>
        <taxon>Mycobacteriales</taxon>
        <taxon>Corynebacteriaceae</taxon>
        <taxon>Corynebacterium</taxon>
    </lineage>
</organism>
<evidence type="ECO:0000256" key="3">
    <source>
        <dbReference type="ARBA" id="ARBA00023235"/>
    </source>
</evidence>
<dbReference type="InterPro" id="IPR001608">
    <property type="entry name" value="Ala_racemase_N"/>
</dbReference>
<dbReference type="Proteomes" id="UP000249451">
    <property type="component" value="Unassembled WGS sequence"/>
</dbReference>
<sequence length="365" mass="38432">MLKTLIDLDAIAHNVARVKETVAPARLMCVVKADAYGHGSQRVAPVMEAAGADAFGVATLAEAVALRRVIPTTDIVAWLWDPQEDLSEALAAGIQIGIPSLEHARALVATGLDAEAFLMVETGMHRSGVDKQAWDEACAVLADAPTVTLLGLMSHFACADAPEHPHNDHQESEFRAALAHARAAGLECPLNHLANSAAALTRPSARFEQVRVGVALYGMEPVPGLDHGLRPAMTWESSVVAVKPIGEGESTSYGLTWTAQSQRQLATVAVGYADGLPRNIQGALQVGLGGKLYPQVGRVCMDQIVVDLGENPHGVRAGDRAVIFGDGGMSATQLADAAGTINYEIVCRPTGRTQRTYGEGGNNAR</sequence>
<comment type="caution">
    <text evidence="8">The sequence shown here is derived from an EMBL/GenBank/DDBJ whole genome shotgun (WGS) entry which is preliminary data.</text>
</comment>
<dbReference type="GO" id="GO:0030632">
    <property type="term" value="P:D-alanine biosynthetic process"/>
    <property type="evidence" value="ECO:0007669"/>
    <property type="project" value="UniProtKB-UniRule"/>
</dbReference>
<feature type="modified residue" description="N6-(pyridoxal phosphate)lysine" evidence="4 5">
    <location>
        <position position="32"/>
    </location>
</feature>
<evidence type="ECO:0000256" key="6">
    <source>
        <dbReference type="PIRSR" id="PIRSR600821-52"/>
    </source>
</evidence>
<comment type="catalytic activity">
    <reaction evidence="4">
        <text>L-alanine = D-alanine</text>
        <dbReference type="Rhea" id="RHEA:20249"/>
        <dbReference type="ChEBI" id="CHEBI:57416"/>
        <dbReference type="ChEBI" id="CHEBI:57972"/>
        <dbReference type="EC" id="5.1.1.1"/>
    </reaction>
</comment>
<dbReference type="CDD" id="cd00430">
    <property type="entry name" value="PLPDE_III_AR"/>
    <property type="match status" value="1"/>
</dbReference>
<dbReference type="GO" id="GO:0030170">
    <property type="term" value="F:pyridoxal phosphate binding"/>
    <property type="evidence" value="ECO:0007669"/>
    <property type="project" value="UniProtKB-UniRule"/>
</dbReference>
<comment type="similarity">
    <text evidence="4">Belongs to the alanine racemase family.</text>
</comment>
<dbReference type="Pfam" id="PF00842">
    <property type="entry name" value="Ala_racemase_C"/>
    <property type="match status" value="1"/>
</dbReference>
<name>A0A2W5BDP7_9CORY</name>
<dbReference type="GO" id="GO:0009252">
    <property type="term" value="P:peptidoglycan biosynthetic process"/>
    <property type="evidence" value="ECO:0007669"/>
    <property type="project" value="TreeGrafter"/>
</dbReference>
<reference evidence="8 9" key="1">
    <citation type="submission" date="2017-11" db="EMBL/GenBank/DDBJ databases">
        <title>Infants hospitalized years apart are colonized by the same room-sourced microbial strains.</title>
        <authorList>
            <person name="Brooks B."/>
            <person name="Olm M.R."/>
            <person name="Firek B.A."/>
            <person name="Baker R."/>
            <person name="Thomas B.C."/>
            <person name="Morowitz M.J."/>
            <person name="Banfield J.F."/>
        </authorList>
    </citation>
    <scope>NUCLEOTIDE SEQUENCE [LARGE SCALE GENOMIC DNA]</scope>
    <source>
        <strain evidence="8">S2_012_000_R3_87</strain>
    </source>
</reference>
<evidence type="ECO:0000256" key="2">
    <source>
        <dbReference type="ARBA" id="ARBA00022898"/>
    </source>
</evidence>
<comment type="cofactor">
    <cofactor evidence="1 4 5">
        <name>pyridoxal 5'-phosphate</name>
        <dbReference type="ChEBI" id="CHEBI:597326"/>
    </cofactor>
</comment>
<dbReference type="PRINTS" id="PR00992">
    <property type="entry name" value="ALARACEMASE"/>
</dbReference>
<evidence type="ECO:0000313" key="9">
    <source>
        <dbReference type="Proteomes" id="UP000249451"/>
    </source>
</evidence>
<evidence type="ECO:0000256" key="5">
    <source>
        <dbReference type="PIRSR" id="PIRSR600821-50"/>
    </source>
</evidence>
<feature type="binding site" evidence="4 6">
    <location>
        <position position="126"/>
    </location>
    <ligand>
        <name>substrate</name>
    </ligand>
</feature>